<evidence type="ECO:0000313" key="2">
    <source>
        <dbReference type="EMBL" id="HJC63321.1"/>
    </source>
</evidence>
<sequence>MSLKNFQYDALMRAYNQKQLRHQHEQAEHIRQAEAQIPRLGEIRREIASLSLTKARLLLGAQKGEDFDLSKQIGQLSKERAELLVRHGYPADYLEMHYDCPLCKDTGYIGTQKCSCFRKASVDLLYTQSNIREILETENFQNFTFDYYSSSLTDPASGMTSLEIAHNAYDKAWDFIESFRETPQNILLYGNTGVGKTYLTHCIAKELLDRSYFVLYFTSFDFFDLLSRNAFQKDRESEEMASYIYDCDLLIIDDLGTELTNSFVSSQFFCCINERIMNKKATIISTNLTMEDFLETYSERTFSRVSSNYTMIKLIGNDIRIQKRLLGGK</sequence>
<dbReference type="CDD" id="cd00009">
    <property type="entry name" value="AAA"/>
    <property type="match status" value="1"/>
</dbReference>
<dbReference type="GO" id="GO:0006260">
    <property type="term" value="P:DNA replication"/>
    <property type="evidence" value="ECO:0007669"/>
    <property type="project" value="TreeGrafter"/>
</dbReference>
<evidence type="ECO:0000313" key="3">
    <source>
        <dbReference type="Proteomes" id="UP000823886"/>
    </source>
</evidence>
<dbReference type="SMART" id="SM00382">
    <property type="entry name" value="AAA"/>
    <property type="match status" value="1"/>
</dbReference>
<dbReference type="Gene3D" id="3.40.50.300">
    <property type="entry name" value="P-loop containing nucleotide triphosphate hydrolases"/>
    <property type="match status" value="1"/>
</dbReference>
<dbReference type="NCBIfam" id="NF005304">
    <property type="entry name" value="PRK06835.1"/>
    <property type="match status" value="1"/>
</dbReference>
<proteinExistence type="predicted"/>
<dbReference type="InterPro" id="IPR002611">
    <property type="entry name" value="IstB_ATP-bd"/>
</dbReference>
<evidence type="ECO:0000259" key="1">
    <source>
        <dbReference type="SMART" id="SM00382"/>
    </source>
</evidence>
<dbReference type="Pfam" id="PF01695">
    <property type="entry name" value="IstB_IS21"/>
    <property type="match status" value="1"/>
</dbReference>
<protein>
    <submittedName>
        <fullName evidence="2">ATP-binding protein</fullName>
    </submittedName>
</protein>
<comment type="caution">
    <text evidence="2">The sequence shown here is derived from an EMBL/GenBank/DDBJ whole genome shotgun (WGS) entry which is preliminary data.</text>
</comment>
<dbReference type="PANTHER" id="PTHR30050">
    <property type="entry name" value="CHROMOSOMAL REPLICATION INITIATOR PROTEIN DNAA"/>
    <property type="match status" value="1"/>
</dbReference>
<dbReference type="PANTHER" id="PTHR30050:SF4">
    <property type="entry name" value="ATP-BINDING PROTEIN RV3427C IN INSERTION SEQUENCE-RELATED"/>
    <property type="match status" value="1"/>
</dbReference>
<reference evidence="2" key="1">
    <citation type="journal article" date="2021" name="PeerJ">
        <title>Extensive microbial diversity within the chicken gut microbiome revealed by metagenomics and culture.</title>
        <authorList>
            <person name="Gilroy R."/>
            <person name="Ravi A."/>
            <person name="Getino M."/>
            <person name="Pursley I."/>
            <person name="Horton D.L."/>
            <person name="Alikhan N.F."/>
            <person name="Baker D."/>
            <person name="Gharbi K."/>
            <person name="Hall N."/>
            <person name="Watson M."/>
            <person name="Adriaenssens E.M."/>
            <person name="Foster-Nyarko E."/>
            <person name="Jarju S."/>
            <person name="Secka A."/>
            <person name="Antonio M."/>
            <person name="Oren A."/>
            <person name="Chaudhuri R.R."/>
            <person name="La Ragione R."/>
            <person name="Hildebrand F."/>
            <person name="Pallen M.J."/>
        </authorList>
    </citation>
    <scope>NUCLEOTIDE SEQUENCE</scope>
    <source>
        <strain evidence="2">ChiBcec2-3848</strain>
    </source>
</reference>
<dbReference type="InterPro" id="IPR027417">
    <property type="entry name" value="P-loop_NTPase"/>
</dbReference>
<gene>
    <name evidence="2" type="ORF">H9753_06860</name>
</gene>
<dbReference type="SUPFAM" id="SSF52540">
    <property type="entry name" value="P-loop containing nucleoside triphosphate hydrolases"/>
    <property type="match status" value="1"/>
</dbReference>
<name>A0A9D2PPI5_9FIRM</name>
<reference evidence="2" key="2">
    <citation type="submission" date="2021-04" db="EMBL/GenBank/DDBJ databases">
        <authorList>
            <person name="Gilroy R."/>
        </authorList>
    </citation>
    <scope>NUCLEOTIDE SEQUENCE</scope>
    <source>
        <strain evidence="2">ChiBcec2-3848</strain>
    </source>
</reference>
<dbReference type="AlphaFoldDB" id="A0A9D2PPI5"/>
<dbReference type="EMBL" id="DWVZ01000088">
    <property type="protein sequence ID" value="HJC63321.1"/>
    <property type="molecule type" value="Genomic_DNA"/>
</dbReference>
<dbReference type="GO" id="GO:0005524">
    <property type="term" value="F:ATP binding"/>
    <property type="evidence" value="ECO:0007669"/>
    <property type="project" value="UniProtKB-KW"/>
</dbReference>
<organism evidence="2 3">
    <name type="scientific">Candidatus Blautia merdavium</name>
    <dbReference type="NCBI Taxonomy" id="2838494"/>
    <lineage>
        <taxon>Bacteria</taxon>
        <taxon>Bacillati</taxon>
        <taxon>Bacillota</taxon>
        <taxon>Clostridia</taxon>
        <taxon>Lachnospirales</taxon>
        <taxon>Lachnospiraceae</taxon>
        <taxon>Blautia</taxon>
    </lineage>
</organism>
<feature type="domain" description="AAA+ ATPase" evidence="1">
    <location>
        <begin position="182"/>
        <end position="316"/>
    </location>
</feature>
<keyword evidence="2" id="KW-0067">ATP-binding</keyword>
<keyword evidence="2" id="KW-0547">Nucleotide-binding</keyword>
<dbReference type="InterPro" id="IPR003593">
    <property type="entry name" value="AAA+_ATPase"/>
</dbReference>
<dbReference type="Proteomes" id="UP000823886">
    <property type="component" value="Unassembled WGS sequence"/>
</dbReference>
<accession>A0A9D2PPI5</accession>